<sequence length="180" mass="21151">MSRCFIELQFRFIYCSGKLLEAVNIHKLELDWKTFVDRPMKKDPKMIQKQFEKQFGKQKVEDINPQELLAFRDLYFDEPGAELEQCTPTNWQNYPPKIMMIENKELREFALNLNERWKLLCRRVSFVKARSYPALSIKYAFMLCSSYTKLVLSRKSACVYVCPGAFCPQLSTPPLQKLGG</sequence>
<evidence type="ECO:0000256" key="2">
    <source>
        <dbReference type="ARBA" id="ARBA00005615"/>
    </source>
</evidence>
<dbReference type="Pfam" id="PF01204">
    <property type="entry name" value="Trehalase"/>
    <property type="match status" value="1"/>
</dbReference>
<dbReference type="InterPro" id="IPR012341">
    <property type="entry name" value="6hp_glycosidase-like_sf"/>
</dbReference>
<keyword evidence="8" id="KW-1185">Reference proteome</keyword>
<dbReference type="EC" id="3.2.1.28" evidence="3"/>
<dbReference type="OrthoDB" id="3542292at2759"/>
<evidence type="ECO:0000256" key="1">
    <source>
        <dbReference type="ARBA" id="ARBA00001576"/>
    </source>
</evidence>
<name>A0A183D9E1_9BILA</name>
<dbReference type="GO" id="GO:0005993">
    <property type="term" value="P:trehalose catabolic process"/>
    <property type="evidence" value="ECO:0007669"/>
    <property type="project" value="TreeGrafter"/>
</dbReference>
<evidence type="ECO:0000256" key="3">
    <source>
        <dbReference type="ARBA" id="ARBA00012757"/>
    </source>
</evidence>
<gene>
    <name evidence="7" type="ORF">GPUH_LOCUS5332</name>
</gene>
<evidence type="ECO:0000256" key="6">
    <source>
        <dbReference type="ARBA" id="ARBA00031637"/>
    </source>
</evidence>
<evidence type="ECO:0000313" key="7">
    <source>
        <dbReference type="EMBL" id="VDK50259.1"/>
    </source>
</evidence>
<evidence type="ECO:0000256" key="5">
    <source>
        <dbReference type="ARBA" id="ARBA00030473"/>
    </source>
</evidence>
<dbReference type="InterPro" id="IPR008928">
    <property type="entry name" value="6-hairpin_glycosidase_sf"/>
</dbReference>
<dbReference type="Proteomes" id="UP000271098">
    <property type="component" value="Unassembled WGS sequence"/>
</dbReference>
<dbReference type="PANTHER" id="PTHR23403:SF1">
    <property type="entry name" value="TREHALASE"/>
    <property type="match status" value="1"/>
</dbReference>
<evidence type="ECO:0000313" key="8">
    <source>
        <dbReference type="Proteomes" id="UP000271098"/>
    </source>
</evidence>
<dbReference type="PANTHER" id="PTHR23403">
    <property type="entry name" value="TREHALASE"/>
    <property type="match status" value="1"/>
</dbReference>
<dbReference type="AlphaFoldDB" id="A0A183D9E1"/>
<reference evidence="9" key="1">
    <citation type="submission" date="2016-06" db="UniProtKB">
        <authorList>
            <consortium name="WormBaseParasite"/>
        </authorList>
    </citation>
    <scope>IDENTIFICATION</scope>
</reference>
<evidence type="ECO:0000313" key="9">
    <source>
        <dbReference type="WBParaSite" id="GPUH_0000533901-mRNA-1"/>
    </source>
</evidence>
<evidence type="ECO:0000256" key="4">
    <source>
        <dbReference type="ARBA" id="ARBA00019905"/>
    </source>
</evidence>
<organism evidence="9">
    <name type="scientific">Gongylonema pulchrum</name>
    <dbReference type="NCBI Taxonomy" id="637853"/>
    <lineage>
        <taxon>Eukaryota</taxon>
        <taxon>Metazoa</taxon>
        <taxon>Ecdysozoa</taxon>
        <taxon>Nematoda</taxon>
        <taxon>Chromadorea</taxon>
        <taxon>Rhabditida</taxon>
        <taxon>Spirurina</taxon>
        <taxon>Spiruromorpha</taxon>
        <taxon>Spiruroidea</taxon>
        <taxon>Gongylonematidae</taxon>
        <taxon>Gongylonema</taxon>
    </lineage>
</organism>
<dbReference type="SUPFAM" id="SSF48208">
    <property type="entry name" value="Six-hairpin glycosidases"/>
    <property type="match status" value="1"/>
</dbReference>
<dbReference type="WBParaSite" id="GPUH_0000533901-mRNA-1">
    <property type="protein sequence ID" value="GPUH_0000533901-mRNA-1"/>
    <property type="gene ID" value="GPUH_0000533901"/>
</dbReference>
<proteinExistence type="inferred from homology"/>
<comment type="similarity">
    <text evidence="2">Belongs to the glycosyl hydrolase 37 family.</text>
</comment>
<accession>A0A183D9E1</accession>
<dbReference type="Gene3D" id="1.50.10.10">
    <property type="match status" value="1"/>
</dbReference>
<protein>
    <recommendedName>
        <fullName evidence="4">Trehalase</fullName>
        <ecNumber evidence="3">3.2.1.28</ecNumber>
    </recommendedName>
    <alternativeName>
        <fullName evidence="5">Alpha,alpha-trehalase</fullName>
    </alternativeName>
    <alternativeName>
        <fullName evidence="6">Alpha,alpha-trehalose glucohydrolase</fullName>
    </alternativeName>
</protein>
<dbReference type="EMBL" id="UYRT01011156">
    <property type="protein sequence ID" value="VDK50259.1"/>
    <property type="molecule type" value="Genomic_DNA"/>
</dbReference>
<dbReference type="InterPro" id="IPR001661">
    <property type="entry name" value="Glyco_hydro_37"/>
</dbReference>
<dbReference type="GO" id="GO:0004555">
    <property type="term" value="F:alpha,alpha-trehalase activity"/>
    <property type="evidence" value="ECO:0007669"/>
    <property type="project" value="UniProtKB-EC"/>
</dbReference>
<comment type="catalytic activity">
    <reaction evidence="1">
        <text>alpha,alpha-trehalose + H2O = alpha-D-glucose + beta-D-glucose</text>
        <dbReference type="Rhea" id="RHEA:32675"/>
        <dbReference type="ChEBI" id="CHEBI:15377"/>
        <dbReference type="ChEBI" id="CHEBI:15903"/>
        <dbReference type="ChEBI" id="CHEBI:16551"/>
        <dbReference type="ChEBI" id="CHEBI:17925"/>
        <dbReference type="EC" id="3.2.1.28"/>
    </reaction>
</comment>
<reference evidence="7 8" key="2">
    <citation type="submission" date="2018-11" db="EMBL/GenBank/DDBJ databases">
        <authorList>
            <consortium name="Pathogen Informatics"/>
        </authorList>
    </citation>
    <scope>NUCLEOTIDE SEQUENCE [LARGE SCALE GENOMIC DNA]</scope>
</reference>